<dbReference type="EMBL" id="JAIZAY010000014">
    <property type="protein sequence ID" value="KAJ8029818.1"/>
    <property type="molecule type" value="Genomic_DNA"/>
</dbReference>
<dbReference type="SUPFAM" id="SSF56672">
    <property type="entry name" value="DNA/RNA polymerases"/>
    <property type="match status" value="1"/>
</dbReference>
<accession>A0A9Q1H1L6</accession>
<dbReference type="InterPro" id="IPR053134">
    <property type="entry name" value="RNA-dir_DNA_polymerase"/>
</dbReference>
<evidence type="ECO:0000313" key="1">
    <source>
        <dbReference type="EMBL" id="KAJ8029818.1"/>
    </source>
</evidence>
<keyword evidence="2" id="KW-1185">Reference proteome</keyword>
<dbReference type="PANTHER" id="PTHR24559:SF435">
    <property type="entry name" value="RIBONUCLEASE H"/>
    <property type="match status" value="1"/>
</dbReference>
<name>A0A9Q1H1L6_HOLLE</name>
<evidence type="ECO:0000313" key="2">
    <source>
        <dbReference type="Proteomes" id="UP001152320"/>
    </source>
</evidence>
<comment type="caution">
    <text evidence="1">The sequence shown here is derived from an EMBL/GenBank/DDBJ whole genome shotgun (WGS) entry which is preliminary data.</text>
</comment>
<proteinExistence type="predicted"/>
<dbReference type="PANTHER" id="PTHR24559">
    <property type="entry name" value="TRANSPOSON TY3-I GAG-POL POLYPROTEIN"/>
    <property type="match status" value="1"/>
</dbReference>
<reference evidence="1" key="1">
    <citation type="submission" date="2021-10" db="EMBL/GenBank/DDBJ databases">
        <title>Tropical sea cucumber genome reveals ecological adaptation and Cuvierian tubules defense mechanism.</title>
        <authorList>
            <person name="Chen T."/>
        </authorList>
    </citation>
    <scope>NUCLEOTIDE SEQUENCE</scope>
    <source>
        <strain evidence="1">Nanhai2018</strain>
        <tissue evidence="1">Muscle</tissue>
    </source>
</reference>
<dbReference type="InterPro" id="IPR043502">
    <property type="entry name" value="DNA/RNA_pol_sf"/>
</dbReference>
<dbReference type="AlphaFoldDB" id="A0A9Q1H1L6"/>
<gene>
    <name evidence="1" type="ORF">HOLleu_29314</name>
</gene>
<dbReference type="Gene3D" id="3.10.10.10">
    <property type="entry name" value="HIV Type 1 Reverse Transcriptase, subunit A, domain 1"/>
    <property type="match status" value="1"/>
</dbReference>
<protein>
    <submittedName>
        <fullName evidence="1">Uncharacterized protein</fullName>
    </submittedName>
</protein>
<dbReference type="Proteomes" id="UP001152320">
    <property type="component" value="Chromosome 14"/>
</dbReference>
<sequence length="296" mass="33284">MTEDCFMKLYHPSKLQDINWLRLTAANGGVIPYLGYFKSDIEVVPQRGILVIRVQKEVPILLGMDTIKELHEEVIVRQLGLAKGNQPTNPNKVIQGLVRVAGRSKIQVPAIGKLSIQVVNLTKDNVWLNPRTPLGKLQMVDTVEDGSVIFGETVSSNQISCEEPWTTALLQTPNLFGSDLTDEQLKQKKQFIAENAYVFASSDADLGFTNTVEHTVPTLDDVSVKQTYRRIPPSQFEDVKEHVRKLLEKKIIRPSTCPYASTIVLEHKSDGTLRLCVDYCKLNQKTRKDAHPLPRL</sequence>
<dbReference type="OrthoDB" id="6262013at2759"/>
<organism evidence="1 2">
    <name type="scientific">Holothuria leucospilota</name>
    <name type="common">Black long sea cucumber</name>
    <name type="synonym">Mertensiothuria leucospilota</name>
    <dbReference type="NCBI Taxonomy" id="206669"/>
    <lineage>
        <taxon>Eukaryota</taxon>
        <taxon>Metazoa</taxon>
        <taxon>Echinodermata</taxon>
        <taxon>Eleutherozoa</taxon>
        <taxon>Echinozoa</taxon>
        <taxon>Holothuroidea</taxon>
        <taxon>Aspidochirotacea</taxon>
        <taxon>Aspidochirotida</taxon>
        <taxon>Holothuriidae</taxon>
        <taxon>Holothuria</taxon>
    </lineage>
</organism>